<keyword evidence="3" id="KW-1185">Reference proteome</keyword>
<dbReference type="Proteomes" id="UP000613580">
    <property type="component" value="Unassembled WGS sequence"/>
</dbReference>
<dbReference type="GO" id="GO:0004386">
    <property type="term" value="F:helicase activity"/>
    <property type="evidence" value="ECO:0007669"/>
    <property type="project" value="UniProtKB-KW"/>
</dbReference>
<organism evidence="2 3">
    <name type="scientific">Mycena chlorophos</name>
    <name type="common">Agaric fungus</name>
    <name type="synonym">Agaricus chlorophos</name>
    <dbReference type="NCBI Taxonomy" id="658473"/>
    <lineage>
        <taxon>Eukaryota</taxon>
        <taxon>Fungi</taxon>
        <taxon>Dikarya</taxon>
        <taxon>Basidiomycota</taxon>
        <taxon>Agaricomycotina</taxon>
        <taxon>Agaricomycetes</taxon>
        <taxon>Agaricomycetidae</taxon>
        <taxon>Agaricales</taxon>
        <taxon>Marasmiineae</taxon>
        <taxon>Mycenaceae</taxon>
        <taxon>Mycena</taxon>
    </lineage>
</organism>
<name>A0A8H6S9K5_MYCCL</name>
<comment type="caution">
    <text evidence="2">The sequence shown here is derived from an EMBL/GenBank/DDBJ whole genome shotgun (WGS) entry which is preliminary data.</text>
</comment>
<keyword evidence="2" id="KW-0347">Helicase</keyword>
<sequence>MWLKANNHLYANIEIDAERLQDLPESGVPDEIRMTARCSEDDSILDKEHGGYVPVDLGDDVDAEQAEQDDRDRFPLEDAGGQEDEEREQLANWSGLEPVDLEDADDGDGRRLNFDPRVFPLQAHGCVDVAGDEVTDAELFHNAAQNFLPPQQREYAVRPGSDYVNEYARMDGKKRTDGGVENPNHLLGAFPILFPYGYGGFEVDREDAVTL</sequence>
<dbReference type="OrthoDB" id="3067952at2759"/>
<dbReference type="EMBL" id="JACAZE010000019">
    <property type="protein sequence ID" value="KAF7294297.1"/>
    <property type="molecule type" value="Genomic_DNA"/>
</dbReference>
<protein>
    <submittedName>
        <fullName evidence="2">ATP-dependent DNA helicase</fullName>
    </submittedName>
</protein>
<keyword evidence="2" id="KW-0067">ATP-binding</keyword>
<feature type="region of interest" description="Disordered" evidence="1">
    <location>
        <begin position="40"/>
        <end position="108"/>
    </location>
</feature>
<keyword evidence="2" id="KW-0378">Hydrolase</keyword>
<dbReference type="AlphaFoldDB" id="A0A8H6S9K5"/>
<evidence type="ECO:0000313" key="3">
    <source>
        <dbReference type="Proteomes" id="UP000613580"/>
    </source>
</evidence>
<gene>
    <name evidence="2" type="ORF">HMN09_01158700</name>
</gene>
<reference evidence="2" key="1">
    <citation type="submission" date="2020-05" db="EMBL/GenBank/DDBJ databases">
        <title>Mycena genomes resolve the evolution of fungal bioluminescence.</title>
        <authorList>
            <person name="Tsai I.J."/>
        </authorList>
    </citation>
    <scope>NUCLEOTIDE SEQUENCE</scope>
    <source>
        <strain evidence="2">110903Hualien_Pintung</strain>
    </source>
</reference>
<keyword evidence="2" id="KW-0547">Nucleotide-binding</keyword>
<feature type="compositionally biased region" description="Basic and acidic residues" evidence="1">
    <location>
        <begin position="40"/>
        <end position="50"/>
    </location>
</feature>
<feature type="compositionally biased region" description="Acidic residues" evidence="1">
    <location>
        <begin position="57"/>
        <end position="67"/>
    </location>
</feature>
<evidence type="ECO:0000313" key="2">
    <source>
        <dbReference type="EMBL" id="KAF7294297.1"/>
    </source>
</evidence>
<proteinExistence type="predicted"/>
<evidence type="ECO:0000256" key="1">
    <source>
        <dbReference type="SAM" id="MobiDB-lite"/>
    </source>
</evidence>
<accession>A0A8H6S9K5</accession>